<dbReference type="OrthoDB" id="6713157at2"/>
<evidence type="ECO:0000313" key="1">
    <source>
        <dbReference type="EMBL" id="AWH87906.1"/>
    </source>
</evidence>
<accession>A0A2Y9TWB1</accession>
<dbReference type="KEGG" id="lpv:HYN51_04630"/>
<sequence length="300" mass="36581">MTAKIEKDIKEKIIIRDSDIRRLNFYVTHMKDKNKLFDFYSLTNTCESINRNLSIVYEEIIKRKEFVDEMRAACNKVILPKKEFNWIKINDRNCFWAWLMIKDIRSELLPFHTNELYSSSPILYDKLPINQIPTNTKERYKAIIDFFDILRIDIQIVRNYFYNLKIRLRQIYQFSTSFNWLKKEDKEQCKWAWEYIKRSGIIINNEKILIPFSKKEMYFTIIAAFDSWPVLDVEKELFLIKMRKAWSQKKYRDDVSDKKLLNTYISKEAKKKLDIMTKINKKKINEIIELMIDNEYDKYQ</sequence>
<name>A0A2Y9TWB1_9GAMM</name>
<dbReference type="AlphaFoldDB" id="A0A2Y9TWB1"/>
<organism evidence="1 2">
    <name type="scientific">Limnobaculum parvum</name>
    <dbReference type="NCBI Taxonomy" id="2172103"/>
    <lineage>
        <taxon>Bacteria</taxon>
        <taxon>Pseudomonadati</taxon>
        <taxon>Pseudomonadota</taxon>
        <taxon>Gammaproteobacteria</taxon>
        <taxon>Enterobacterales</taxon>
        <taxon>Budviciaceae</taxon>
        <taxon>Limnobaculum</taxon>
    </lineage>
</organism>
<reference evidence="1 2" key="1">
    <citation type="journal article" date="2019" name="Int. J. Syst. Evol. Microbiol.">
        <title>Limnobaculum parvum gen. nov., sp. nov., isolated from a freshwater lake.</title>
        <authorList>
            <person name="Baek C."/>
            <person name="Shin S.K."/>
            <person name="Yi H."/>
        </authorList>
    </citation>
    <scope>NUCLEOTIDE SEQUENCE [LARGE SCALE GENOMIC DNA]</scope>
    <source>
        <strain evidence="1 2">HYN0051</strain>
    </source>
</reference>
<keyword evidence="2" id="KW-1185">Reference proteome</keyword>
<evidence type="ECO:0000313" key="2">
    <source>
        <dbReference type="Proteomes" id="UP000244908"/>
    </source>
</evidence>
<gene>
    <name evidence="1" type="ORF">HYN51_04630</name>
</gene>
<protein>
    <submittedName>
        <fullName evidence="1">Uncharacterized protein</fullName>
    </submittedName>
</protein>
<dbReference type="Proteomes" id="UP000244908">
    <property type="component" value="Chromosome"/>
</dbReference>
<proteinExistence type="predicted"/>
<dbReference type="RefSeq" id="WP_108899982.1">
    <property type="nucleotide sequence ID" value="NZ_CP029185.2"/>
</dbReference>
<dbReference type="EMBL" id="CP029185">
    <property type="protein sequence ID" value="AWH87906.1"/>
    <property type="molecule type" value="Genomic_DNA"/>
</dbReference>